<keyword evidence="7" id="KW-1185">Reference proteome</keyword>
<dbReference type="InterPro" id="IPR003658">
    <property type="entry name" value="Anti-sigma_ant"/>
</dbReference>
<dbReference type="InterPro" id="IPR036513">
    <property type="entry name" value="STAS_dom_sf"/>
</dbReference>
<comment type="similarity">
    <text evidence="1 2">Belongs to the anti-sigma-factor antagonist family.</text>
</comment>
<evidence type="ECO:0000256" key="3">
    <source>
        <dbReference type="SAM" id="MobiDB-lite"/>
    </source>
</evidence>
<dbReference type="PANTHER" id="PTHR33495">
    <property type="entry name" value="ANTI-SIGMA FACTOR ANTAGONIST TM_1081-RELATED-RELATED"/>
    <property type="match status" value="1"/>
</dbReference>
<dbReference type="SMART" id="SM01012">
    <property type="entry name" value="ANTAR"/>
    <property type="match status" value="1"/>
</dbReference>
<dbReference type="RefSeq" id="WP_267030529.1">
    <property type="nucleotide sequence ID" value="NZ_JAIFZO010000002.1"/>
</dbReference>
<feature type="compositionally biased region" description="Low complexity" evidence="3">
    <location>
        <begin position="173"/>
        <end position="182"/>
    </location>
</feature>
<feature type="domain" description="STAS" evidence="4">
    <location>
        <begin position="33"/>
        <end position="120"/>
    </location>
</feature>
<evidence type="ECO:0000259" key="4">
    <source>
        <dbReference type="PROSITE" id="PS50801"/>
    </source>
</evidence>
<dbReference type="NCBIfam" id="TIGR00377">
    <property type="entry name" value="ant_ant_sig"/>
    <property type="match status" value="1"/>
</dbReference>
<dbReference type="InterPro" id="IPR036388">
    <property type="entry name" value="WH-like_DNA-bd_sf"/>
</dbReference>
<dbReference type="PANTHER" id="PTHR33495:SF2">
    <property type="entry name" value="ANTI-SIGMA FACTOR ANTAGONIST TM_1081-RELATED"/>
    <property type="match status" value="1"/>
</dbReference>
<name>A0ABT3VIS3_9ACTN</name>
<sequence length="282" mass="29615">MSKPTLSAQAGGSCAVFGGGPPGLAREPATAALKVETHRTGERIAVVATGEIDMDTCPALRHTLGEALAESVRGVDLDLAGVDFCDCSGLNVLLLVHRRASADGKTVAVRSASRAVERLLTLSDTSSLFRPASDDDRGSPRGNEDPHHGTKHSTTEERSLSGDATEAVELVDTTDTTDTTDTADAEQSLRVEILQLRRAMQTRPVIDLARGVLMASFGLDPDDAWSVLVAVSQNANIKLFHLAESTVAAVTGEPLPEALRQQLSAAVAEVTASRAATQRSEP</sequence>
<comment type="caution">
    <text evidence="6">The sequence shown here is derived from an EMBL/GenBank/DDBJ whole genome shotgun (WGS) entry which is preliminary data.</text>
</comment>
<dbReference type="CDD" id="cd07043">
    <property type="entry name" value="STAS_anti-anti-sigma_factors"/>
    <property type="match status" value="1"/>
</dbReference>
<dbReference type="InterPro" id="IPR002645">
    <property type="entry name" value="STAS_dom"/>
</dbReference>
<dbReference type="InterPro" id="IPR005561">
    <property type="entry name" value="ANTAR"/>
</dbReference>
<feature type="compositionally biased region" description="Basic and acidic residues" evidence="3">
    <location>
        <begin position="132"/>
        <end position="160"/>
    </location>
</feature>
<dbReference type="Pfam" id="PF03861">
    <property type="entry name" value="ANTAR"/>
    <property type="match status" value="1"/>
</dbReference>
<feature type="domain" description="ANTAR" evidence="5">
    <location>
        <begin position="186"/>
        <end position="247"/>
    </location>
</feature>
<dbReference type="SUPFAM" id="SSF52091">
    <property type="entry name" value="SpoIIaa-like"/>
    <property type="match status" value="1"/>
</dbReference>
<dbReference type="EMBL" id="JAIFZO010000002">
    <property type="protein sequence ID" value="MCX4238213.1"/>
    <property type="molecule type" value="Genomic_DNA"/>
</dbReference>
<dbReference type="Proteomes" id="UP001165590">
    <property type="component" value="Unassembled WGS sequence"/>
</dbReference>
<protein>
    <recommendedName>
        <fullName evidence="2">Anti-sigma factor antagonist</fullName>
    </recommendedName>
</protein>
<gene>
    <name evidence="6" type="ORF">K3769_36670</name>
</gene>
<reference evidence="6" key="1">
    <citation type="journal article" date="2022" name="bioRxiv">
        <title>Discovery and biosynthetic assessment of Streptomyces ortus sp nov. isolated from a deep-sea sponge.</title>
        <authorList>
            <person name="Williams S.E."/>
        </authorList>
    </citation>
    <scope>NUCLEOTIDE SEQUENCE</scope>
    <source>
        <strain evidence="6">A15ISP2-DRY2</strain>
    </source>
</reference>
<dbReference type="Gene3D" id="1.10.10.10">
    <property type="entry name" value="Winged helix-like DNA-binding domain superfamily/Winged helix DNA-binding domain"/>
    <property type="match status" value="1"/>
</dbReference>
<evidence type="ECO:0000313" key="7">
    <source>
        <dbReference type="Proteomes" id="UP001165590"/>
    </source>
</evidence>
<proteinExistence type="inferred from homology"/>
<dbReference type="PROSITE" id="PS50921">
    <property type="entry name" value="ANTAR"/>
    <property type="match status" value="1"/>
</dbReference>
<evidence type="ECO:0000259" key="5">
    <source>
        <dbReference type="PROSITE" id="PS50921"/>
    </source>
</evidence>
<evidence type="ECO:0000313" key="6">
    <source>
        <dbReference type="EMBL" id="MCX4238213.1"/>
    </source>
</evidence>
<dbReference type="InterPro" id="IPR058548">
    <property type="entry name" value="MlaB-like_STAS"/>
</dbReference>
<feature type="region of interest" description="Disordered" evidence="3">
    <location>
        <begin position="127"/>
        <end position="184"/>
    </location>
</feature>
<dbReference type="Gene3D" id="3.30.750.24">
    <property type="entry name" value="STAS domain"/>
    <property type="match status" value="1"/>
</dbReference>
<dbReference type="PROSITE" id="PS50801">
    <property type="entry name" value="STAS"/>
    <property type="match status" value="1"/>
</dbReference>
<accession>A0ABT3VIS3</accession>
<dbReference type="Pfam" id="PF13466">
    <property type="entry name" value="STAS_2"/>
    <property type="match status" value="1"/>
</dbReference>
<evidence type="ECO:0000256" key="2">
    <source>
        <dbReference type="RuleBase" id="RU003749"/>
    </source>
</evidence>
<organism evidence="6 7">
    <name type="scientific">Streptomyces ortus</name>
    <dbReference type="NCBI Taxonomy" id="2867268"/>
    <lineage>
        <taxon>Bacteria</taxon>
        <taxon>Bacillati</taxon>
        <taxon>Actinomycetota</taxon>
        <taxon>Actinomycetes</taxon>
        <taxon>Kitasatosporales</taxon>
        <taxon>Streptomycetaceae</taxon>
        <taxon>Streptomyces</taxon>
    </lineage>
</organism>
<evidence type="ECO:0000256" key="1">
    <source>
        <dbReference type="ARBA" id="ARBA00009013"/>
    </source>
</evidence>